<dbReference type="AlphaFoldDB" id="A0A8T8HWZ8"/>
<evidence type="ECO:0000313" key="2">
    <source>
        <dbReference type="Proteomes" id="UP000671828"/>
    </source>
</evidence>
<proteinExistence type="predicted"/>
<dbReference type="Gene3D" id="1.25.40.10">
    <property type="entry name" value="Tetratricopeptide repeat domain"/>
    <property type="match status" value="1"/>
</dbReference>
<protein>
    <recommendedName>
        <fullName evidence="3">Transcriptional regulator</fullName>
    </recommendedName>
</protein>
<evidence type="ECO:0008006" key="3">
    <source>
        <dbReference type="Google" id="ProtNLM"/>
    </source>
</evidence>
<evidence type="ECO:0000313" key="1">
    <source>
        <dbReference type="EMBL" id="QTR03032.1"/>
    </source>
</evidence>
<name>A0A8T8HWZ8_9PSEU</name>
<reference evidence="1" key="1">
    <citation type="submission" date="2021-04" db="EMBL/GenBank/DDBJ databases">
        <title>Saccharothrix algeriensis WGS.</title>
        <authorList>
            <person name="Stuskova K."/>
            <person name="Hakalova E."/>
            <person name="Tebbal A.B."/>
            <person name="Eichmeier A."/>
        </authorList>
    </citation>
    <scope>NUCLEOTIDE SEQUENCE</scope>
    <source>
        <strain evidence="1">NRRL B-24137</strain>
    </source>
</reference>
<gene>
    <name evidence="1" type="ORF">J7S33_29280</name>
</gene>
<dbReference type="InterPro" id="IPR011990">
    <property type="entry name" value="TPR-like_helical_dom_sf"/>
</dbReference>
<dbReference type="EMBL" id="CP072788">
    <property type="protein sequence ID" value="QTR03032.1"/>
    <property type="molecule type" value="Genomic_DNA"/>
</dbReference>
<dbReference type="Proteomes" id="UP000671828">
    <property type="component" value="Chromosome"/>
</dbReference>
<organism evidence="1 2">
    <name type="scientific">Saccharothrix algeriensis</name>
    <dbReference type="NCBI Taxonomy" id="173560"/>
    <lineage>
        <taxon>Bacteria</taxon>
        <taxon>Bacillati</taxon>
        <taxon>Actinomycetota</taxon>
        <taxon>Actinomycetes</taxon>
        <taxon>Pseudonocardiales</taxon>
        <taxon>Pseudonocardiaceae</taxon>
        <taxon>Saccharothrix</taxon>
    </lineage>
</organism>
<dbReference type="SUPFAM" id="SSF48452">
    <property type="entry name" value="TPR-like"/>
    <property type="match status" value="1"/>
</dbReference>
<accession>A0A8T8HWZ8</accession>
<sequence length="442" mass="48276">MTSRNRQKNELLRALVGEARWTHHNFALAVNRVALEAGVVLHYDRTTVSHWLSGSRPRPPVPAFVAQALSRRTGRFVSVADTGLADCTANDLPSGCDGGSGATALLELVAADLDPARRAVLREQPFRVDWVVAPDWPGDPDRRRPGAPPAPGAADATVAAMAALNRAFTAPHQAFGGGHARLALAAYLATDVRARLELHRGRERRGLLGATAALAHLIGLMCFDDLHHNLAQRYFRAALRLTAEAEDAAERAAVLCGMSAQAFFLGHHREAALLADTAAERAGGQAPPRARAALLGQAAVAHAALARRRDALARLAKAERCLDEVDGTRQPPGRTERADLAHHAGQALALLRDDPRAELALRRSLRLRPEGERRSRMLTTHQLTDLQLRHGRFEQACATWRKFLDDYPHIRSARVDRAFRAIHRQLREHRGNAAVHRASRPA</sequence>